<dbReference type="PROSITE" id="PS50977">
    <property type="entry name" value="HTH_TETR_2"/>
    <property type="match status" value="1"/>
</dbReference>
<dbReference type="InterPro" id="IPR009057">
    <property type="entry name" value="Homeodomain-like_sf"/>
</dbReference>
<evidence type="ECO:0000256" key="1">
    <source>
        <dbReference type="ARBA" id="ARBA00023125"/>
    </source>
</evidence>
<dbReference type="PRINTS" id="PR00455">
    <property type="entry name" value="HTHTETR"/>
</dbReference>
<dbReference type="Proteomes" id="UP000319716">
    <property type="component" value="Unassembled WGS sequence"/>
</dbReference>
<comment type="caution">
    <text evidence="4">The sequence shown here is derived from an EMBL/GenBank/DDBJ whole genome shotgun (WGS) entry which is preliminary data.</text>
</comment>
<evidence type="ECO:0000313" key="4">
    <source>
        <dbReference type="EMBL" id="GAY76691.1"/>
    </source>
</evidence>
<dbReference type="AlphaFoldDB" id="A0A4Y1ZCN3"/>
<name>A0A4Y1ZCN3_9BACL</name>
<dbReference type="Gene3D" id="1.10.357.10">
    <property type="entry name" value="Tetracycline Repressor, domain 2"/>
    <property type="match status" value="1"/>
</dbReference>
<dbReference type="PANTHER" id="PTHR43479:SF11">
    <property type="entry name" value="ACREF_ENVCD OPERON REPRESSOR-RELATED"/>
    <property type="match status" value="1"/>
</dbReference>
<evidence type="ECO:0000313" key="5">
    <source>
        <dbReference type="Proteomes" id="UP000319716"/>
    </source>
</evidence>
<accession>A0A4Y1ZCN3</accession>
<dbReference type="Pfam" id="PF00440">
    <property type="entry name" value="TetR_N"/>
    <property type="match status" value="1"/>
</dbReference>
<gene>
    <name evidence="4" type="ORF">NBRC111894_2245</name>
</gene>
<sequence length="217" mass="25751">MDEQPMRRSERKDMMREHILKAAAEMYLEADPEAIKMRELARTIGISSATLYSYFSSKDELAQAVVMRLMTRYRDQFMEDLNDPSRTFPEILKRMQLFSQQAKRSVNGKMIDLIFKMYQDNNEMNRLFDSQSDFWKRFVSRGRQDGYIADDLSDTAVFIYIDMFFQYFRNSHHMDKFKMTPQSLQKIDHELDTMFYRGLFGVKGACADPNVKPNKND</sequence>
<reference evidence="4 5" key="1">
    <citation type="submission" date="2017-11" db="EMBL/GenBank/DDBJ databases">
        <title>Draft Genome Sequence of Sporolactobacillus inulinus NBRC 111894 Isolated from Koso, a Japanese Sugar-Vegetable Fermented Beverage.</title>
        <authorList>
            <person name="Chiou T.Y."/>
            <person name="Oshima K."/>
            <person name="Suda W."/>
            <person name="Hattori M."/>
            <person name="Takahashi T."/>
        </authorList>
    </citation>
    <scope>NUCLEOTIDE SEQUENCE [LARGE SCALE GENOMIC DNA]</scope>
    <source>
        <strain evidence="4 5">NBRC111894</strain>
    </source>
</reference>
<proteinExistence type="predicted"/>
<dbReference type="EMBL" id="BEXB01000016">
    <property type="protein sequence ID" value="GAY76691.1"/>
    <property type="molecule type" value="Genomic_DNA"/>
</dbReference>
<evidence type="ECO:0000256" key="2">
    <source>
        <dbReference type="PROSITE-ProRule" id="PRU00335"/>
    </source>
</evidence>
<protein>
    <submittedName>
        <fullName evidence="4">Transcriptional regulator, TetR family</fullName>
    </submittedName>
</protein>
<keyword evidence="1 2" id="KW-0238">DNA-binding</keyword>
<dbReference type="GO" id="GO:0003677">
    <property type="term" value="F:DNA binding"/>
    <property type="evidence" value="ECO:0007669"/>
    <property type="project" value="UniProtKB-UniRule"/>
</dbReference>
<dbReference type="SUPFAM" id="SSF46689">
    <property type="entry name" value="Homeodomain-like"/>
    <property type="match status" value="1"/>
</dbReference>
<evidence type="ECO:0000259" key="3">
    <source>
        <dbReference type="PROSITE" id="PS50977"/>
    </source>
</evidence>
<organism evidence="4 5">
    <name type="scientific">Sporolactobacillus inulinus</name>
    <dbReference type="NCBI Taxonomy" id="2078"/>
    <lineage>
        <taxon>Bacteria</taxon>
        <taxon>Bacillati</taxon>
        <taxon>Bacillota</taxon>
        <taxon>Bacilli</taxon>
        <taxon>Bacillales</taxon>
        <taxon>Sporolactobacillaceae</taxon>
        <taxon>Sporolactobacillus</taxon>
    </lineage>
</organism>
<feature type="domain" description="HTH tetR-type" evidence="3">
    <location>
        <begin position="13"/>
        <end position="73"/>
    </location>
</feature>
<feature type="DNA-binding region" description="H-T-H motif" evidence="2">
    <location>
        <begin position="36"/>
        <end position="55"/>
    </location>
</feature>
<dbReference type="PANTHER" id="PTHR43479">
    <property type="entry name" value="ACREF/ENVCD OPERON REPRESSOR-RELATED"/>
    <property type="match status" value="1"/>
</dbReference>
<dbReference type="InterPro" id="IPR050624">
    <property type="entry name" value="HTH-type_Tx_Regulator"/>
</dbReference>
<dbReference type="InterPro" id="IPR001647">
    <property type="entry name" value="HTH_TetR"/>
</dbReference>